<evidence type="ECO:0000259" key="1">
    <source>
        <dbReference type="PROSITE" id="PS50181"/>
    </source>
</evidence>
<dbReference type="Pfam" id="PF07735">
    <property type="entry name" value="FBA_2"/>
    <property type="match status" value="1"/>
</dbReference>
<accession>A0A2G5TST0</accession>
<keyword evidence="3" id="KW-1185">Reference proteome</keyword>
<evidence type="ECO:0000313" key="2">
    <source>
        <dbReference type="EMBL" id="PIC30332.1"/>
    </source>
</evidence>
<organism evidence="2 3">
    <name type="scientific">Caenorhabditis nigoni</name>
    <dbReference type="NCBI Taxonomy" id="1611254"/>
    <lineage>
        <taxon>Eukaryota</taxon>
        <taxon>Metazoa</taxon>
        <taxon>Ecdysozoa</taxon>
        <taxon>Nematoda</taxon>
        <taxon>Chromadorea</taxon>
        <taxon>Rhabditida</taxon>
        <taxon>Rhabditina</taxon>
        <taxon>Rhabditomorpha</taxon>
        <taxon>Rhabditoidea</taxon>
        <taxon>Rhabditidae</taxon>
        <taxon>Peloderinae</taxon>
        <taxon>Caenorhabditis</taxon>
    </lineage>
</organism>
<dbReference type="PROSITE" id="PS50181">
    <property type="entry name" value="FBOX"/>
    <property type="match status" value="1"/>
</dbReference>
<dbReference type="PANTHER" id="PTHR22899:SF0">
    <property type="entry name" value="F-BOX ASSOCIATED DOMAIN-CONTAINING PROTEIN-RELATED"/>
    <property type="match status" value="1"/>
</dbReference>
<comment type="caution">
    <text evidence="2">The sequence shown here is derived from an EMBL/GenBank/DDBJ whole genome shotgun (WGS) entry which is preliminary data.</text>
</comment>
<feature type="domain" description="F-box" evidence="1">
    <location>
        <begin position="2"/>
        <end position="49"/>
    </location>
</feature>
<name>A0A2G5TST0_9PELO</name>
<dbReference type="Proteomes" id="UP000230233">
    <property type="component" value="Chromosome V"/>
</dbReference>
<evidence type="ECO:0000313" key="3">
    <source>
        <dbReference type="Proteomes" id="UP000230233"/>
    </source>
</evidence>
<reference evidence="3" key="1">
    <citation type="submission" date="2017-10" db="EMBL/GenBank/DDBJ databases">
        <title>Rapid genome shrinkage in a self-fertile nematode reveals novel sperm competition proteins.</title>
        <authorList>
            <person name="Yin D."/>
            <person name="Schwarz E.M."/>
            <person name="Thomas C.G."/>
            <person name="Felde R.L."/>
            <person name="Korf I.F."/>
            <person name="Cutter A.D."/>
            <person name="Schartner C.M."/>
            <person name="Ralston E.J."/>
            <person name="Meyer B.J."/>
            <person name="Haag E.S."/>
        </authorList>
    </citation>
    <scope>NUCLEOTIDE SEQUENCE [LARGE SCALE GENOMIC DNA]</scope>
    <source>
        <strain evidence="3">JU1422</strain>
    </source>
</reference>
<dbReference type="InterPro" id="IPR012885">
    <property type="entry name" value="F-box_Sdz-33"/>
</dbReference>
<dbReference type="AlphaFoldDB" id="A0A2G5TST0"/>
<dbReference type="PANTHER" id="PTHR22899">
    <property type="entry name" value="CYCLIN-RELATED F-BOX FAMILY"/>
    <property type="match status" value="1"/>
</dbReference>
<proteinExistence type="predicted"/>
<dbReference type="InterPro" id="IPR053222">
    <property type="entry name" value="Zygotic_Embryogenesis-Asso"/>
</dbReference>
<sequence>MPIRLLSLPSKDLQYAINSMDLGDVIALSLCSNRTKNLVKDSKRRIEPIHAEVYGNRIRFNISDFQELQNDWDQDDLDLGDGVDNEFISLDLFDSLINIHRANEIEVWRRPEFAQCDWIVHLLSIFNESMIPRLRISDSCPIEYMNTIKQIIPKCNSLEIIRPCSNDVARKAFLKLAPIAEEVNFEINIFDNDNDISKFLTLNLNSVNFIDFESPFKLELSDLLVSNIDHLSIRIVNITDKELNRFAKLWMKGSHKFYRPKLITLVLKREMDINKEEVLKGIQYEFVEESTHQYRIRRGDGKELSIRIFAYIVDFEFE</sequence>
<gene>
    <name evidence="2" type="primary">Cnig_chr_V.g21605</name>
    <name evidence="2" type="ORF">B9Z55_021605</name>
</gene>
<dbReference type="InterPro" id="IPR001810">
    <property type="entry name" value="F-box_dom"/>
</dbReference>
<protein>
    <recommendedName>
        <fullName evidence="1">F-box domain-containing protein</fullName>
    </recommendedName>
</protein>
<dbReference type="Pfam" id="PF00646">
    <property type="entry name" value="F-box"/>
    <property type="match status" value="1"/>
</dbReference>
<dbReference type="EMBL" id="PDUG01000005">
    <property type="protein sequence ID" value="PIC30332.1"/>
    <property type="molecule type" value="Genomic_DNA"/>
</dbReference>